<dbReference type="Proteomes" id="UP000598488">
    <property type="component" value="Unassembled WGS sequence"/>
</dbReference>
<keyword evidence="2" id="KW-1185">Reference proteome</keyword>
<reference evidence="1 2" key="1">
    <citation type="submission" date="2020-12" db="EMBL/GenBank/DDBJ databases">
        <title>Comparative genome analysis of fungal antagonists Marinomonas ostreistagni 398 and M. spartinae 468.</title>
        <authorList>
            <person name="Fields J.L."/>
            <person name="Mavrodi O.V."/>
            <person name="Biber P.D."/>
            <person name="Indest K.J."/>
            <person name="Mavrodi D.V."/>
        </authorList>
    </citation>
    <scope>NUCLEOTIDE SEQUENCE [LARGE SCALE GENOMIC DNA]</scope>
    <source>
        <strain evidence="1 2">USM7</strain>
    </source>
</reference>
<sequence>MTSANQLLSYYEITMQEAREFINANIASPQNIYSAAAQYGITFDMLAEIYGQGATGEVVKEFFGNQGFVNSGDAPHWNGGYLEGDFSSMYQANQSELMQKWGDLLNNYRAKMAGLDWGSQGTSFAEVEKEVNWYSFAEVLEGYEAAYGENSEWMTYVNQWLDNLINLDAWDDLDGEEYEESWSTLLPLEEWGVDEATFISVLNLDENDLEFALDTPDVNWESYYGKLLESLMDVETGYGALQPEQVTAEPIAALDIQLVGITAQQDEMVL</sequence>
<dbReference type="RefSeq" id="WP_199463106.1">
    <property type="nucleotide sequence ID" value="NZ_JAEMUH010000011.1"/>
</dbReference>
<accession>A0ABS0ZCV6</accession>
<protein>
    <submittedName>
        <fullName evidence="1">Uncharacterized protein</fullName>
    </submittedName>
</protein>
<name>A0ABS0ZCV6_9GAMM</name>
<dbReference type="EMBL" id="JAEMUH010000011">
    <property type="protein sequence ID" value="MBJ7551499.1"/>
    <property type="molecule type" value="Genomic_DNA"/>
</dbReference>
<organism evidence="1 2">
    <name type="scientific">Marinomonas ostreistagni</name>
    <dbReference type="NCBI Taxonomy" id="359209"/>
    <lineage>
        <taxon>Bacteria</taxon>
        <taxon>Pseudomonadati</taxon>
        <taxon>Pseudomonadota</taxon>
        <taxon>Gammaproteobacteria</taxon>
        <taxon>Oceanospirillales</taxon>
        <taxon>Oceanospirillaceae</taxon>
        <taxon>Marinomonas</taxon>
    </lineage>
</organism>
<evidence type="ECO:0000313" key="2">
    <source>
        <dbReference type="Proteomes" id="UP000598488"/>
    </source>
</evidence>
<gene>
    <name evidence="1" type="ORF">JHD44_12465</name>
</gene>
<evidence type="ECO:0000313" key="1">
    <source>
        <dbReference type="EMBL" id="MBJ7551499.1"/>
    </source>
</evidence>
<comment type="caution">
    <text evidence="1">The sequence shown here is derived from an EMBL/GenBank/DDBJ whole genome shotgun (WGS) entry which is preliminary data.</text>
</comment>
<proteinExistence type="predicted"/>